<evidence type="ECO:0000256" key="8">
    <source>
        <dbReference type="ARBA" id="ARBA00023315"/>
    </source>
</evidence>
<proteinExistence type="inferred from homology"/>
<protein>
    <recommendedName>
        <fullName evidence="9">Lipid A biosynthesis acyltransferase</fullName>
        <ecNumber evidence="9">2.3.1.241</ecNumber>
    </recommendedName>
    <alternativeName>
        <fullName evidence="9">Kdo(2)-lipid IV(A) acyltransferase</fullName>
    </alternativeName>
</protein>
<keyword evidence="1 9" id="KW-1003">Cell membrane</keyword>
<dbReference type="PANTHER" id="PTHR30606:SF9">
    <property type="entry name" value="LIPID A BIOSYNTHESIS LAUROYLTRANSFERASE"/>
    <property type="match status" value="1"/>
</dbReference>
<dbReference type="PANTHER" id="PTHR30606">
    <property type="entry name" value="LIPID A BIOSYNTHESIS LAUROYL ACYLTRANSFERASE"/>
    <property type="match status" value="1"/>
</dbReference>
<evidence type="ECO:0000313" key="11">
    <source>
        <dbReference type="Proteomes" id="UP001254608"/>
    </source>
</evidence>
<keyword evidence="11" id="KW-1185">Reference proteome</keyword>
<dbReference type="HAMAP" id="MF_01942">
    <property type="entry name" value="Lipid_A_LpxL_LpxP"/>
    <property type="match status" value="1"/>
</dbReference>
<gene>
    <name evidence="9 10" type="primary">lpxL</name>
    <name evidence="10" type="ORF">RM530_06970</name>
</gene>
<comment type="pathway">
    <text evidence="9">Glycolipid biosynthesis; KDO(2)-lipid A biosynthesis; KDO(2)-lipid A from CMP-3-deoxy-D-manno-octulosonate and lipid IV(A): step 3/4.</text>
</comment>
<keyword evidence="8 9" id="KW-0012">Acyltransferase</keyword>
<keyword evidence="4 9" id="KW-0812">Transmembrane</keyword>
<evidence type="ECO:0000313" key="10">
    <source>
        <dbReference type="EMBL" id="MDT0497107.1"/>
    </source>
</evidence>
<dbReference type="RefSeq" id="WP_311364500.1">
    <property type="nucleotide sequence ID" value="NZ_JAVRIC010000007.1"/>
</dbReference>
<evidence type="ECO:0000256" key="6">
    <source>
        <dbReference type="ARBA" id="ARBA00022989"/>
    </source>
</evidence>
<evidence type="ECO:0000256" key="5">
    <source>
        <dbReference type="ARBA" id="ARBA00022985"/>
    </source>
</evidence>
<dbReference type="EMBL" id="JAVRIC010000007">
    <property type="protein sequence ID" value="MDT0497107.1"/>
    <property type="molecule type" value="Genomic_DNA"/>
</dbReference>
<keyword evidence="6 9" id="KW-1133">Transmembrane helix</keyword>
<evidence type="ECO:0000256" key="2">
    <source>
        <dbReference type="ARBA" id="ARBA00022519"/>
    </source>
</evidence>
<dbReference type="Proteomes" id="UP001254608">
    <property type="component" value="Unassembled WGS sequence"/>
</dbReference>
<comment type="pathway">
    <text evidence="9">Bacterial outer membrane biogenesis; lipopolysaccharide biosynthesis.</text>
</comment>
<dbReference type="GO" id="GO:0016746">
    <property type="term" value="F:acyltransferase activity"/>
    <property type="evidence" value="ECO:0007669"/>
    <property type="project" value="UniProtKB-KW"/>
</dbReference>
<comment type="catalytic activity">
    <reaction evidence="9">
        <text>an alpha-Kdo-(2-&gt;4)-alpha-Kdo-(2-&gt;6)-lipid IVA + a fatty acyl-[ACP] = an alpha-Kdo-(2-&gt;4)-alpha-Kdo-(2-&gt;6)-(acyl)-lipid IVA + holo-[ACP]</text>
        <dbReference type="Rhea" id="RHEA:69396"/>
        <dbReference type="Rhea" id="RHEA-COMP:9685"/>
        <dbReference type="Rhea" id="RHEA-COMP:14125"/>
        <dbReference type="ChEBI" id="CHEBI:64479"/>
        <dbReference type="ChEBI" id="CHEBI:138651"/>
        <dbReference type="ChEBI" id="CHEBI:176429"/>
        <dbReference type="ChEBI" id="CHEBI:176430"/>
        <dbReference type="EC" id="2.3.1.241"/>
    </reaction>
</comment>
<comment type="similarity">
    <text evidence="9">Belongs to the LpxL/LpxM/LpxP family.</text>
</comment>
<comment type="caution">
    <text evidence="10">The sequence shown here is derived from an EMBL/GenBank/DDBJ whole genome shotgun (WGS) entry which is preliminary data.</text>
</comment>
<dbReference type="InterPro" id="IPR011920">
    <property type="entry name" value="Lipid_A_LpxL_LpxP"/>
</dbReference>
<dbReference type="NCBIfam" id="TIGR02207">
    <property type="entry name" value="lipid_A_htrB"/>
    <property type="match status" value="1"/>
</dbReference>
<dbReference type="InterPro" id="IPR004960">
    <property type="entry name" value="LipA_acyltrans"/>
</dbReference>
<keyword evidence="7 9" id="KW-0472">Membrane</keyword>
<dbReference type="Pfam" id="PF03279">
    <property type="entry name" value="Lip_A_acyltrans"/>
    <property type="match status" value="1"/>
</dbReference>
<accession>A0ABU2WGW3</accession>
<keyword evidence="5 9" id="KW-0448">Lipopolysaccharide biosynthesis</keyword>
<sequence>MFRPDFKLALLYPRFWPTWLGLGVARVLCLLPIDWQLGLGSFIGRSLGRVMKSRRHIVRTNLHLCFPTRPAEEIEQLCDEHFAAIGTGGFEACMAWWVSDRRLAPRGEVRGIEHLRAAQARGQGALLLTGHFTTLEIAARYLCIAGVPFHAMYRPYNNAVLDFYMHRWREQRSGLPALPRDELRTLVKALRRGQSIWYAPDQTLDRRISVFAPFFGIQASTITATARLAQMGRAAVVPFFCARENGRYIVTIHPALEDFPSGDELADATTINRVIEDGIREALPQYFWIHRRFKHRPEGEASLY</sequence>
<evidence type="ECO:0000256" key="9">
    <source>
        <dbReference type="HAMAP-Rule" id="MF_01942"/>
    </source>
</evidence>
<organism evidence="10 11">
    <name type="scientific">Banduia mediterranea</name>
    <dbReference type="NCBI Taxonomy" id="3075609"/>
    <lineage>
        <taxon>Bacteria</taxon>
        <taxon>Pseudomonadati</taxon>
        <taxon>Pseudomonadota</taxon>
        <taxon>Gammaproteobacteria</taxon>
        <taxon>Nevskiales</taxon>
        <taxon>Algiphilaceae</taxon>
        <taxon>Banduia</taxon>
    </lineage>
</organism>
<feature type="short sequence motif" description="HXXXXD motif" evidence="9">
    <location>
        <begin position="131"/>
        <end position="136"/>
    </location>
</feature>
<comment type="subcellular location">
    <subcellularLocation>
        <location evidence="9">Cell inner membrane</location>
        <topology evidence="9">Single-pass membrane protein</topology>
    </subcellularLocation>
</comment>
<evidence type="ECO:0000256" key="4">
    <source>
        <dbReference type="ARBA" id="ARBA00022692"/>
    </source>
</evidence>
<evidence type="ECO:0000256" key="7">
    <source>
        <dbReference type="ARBA" id="ARBA00023136"/>
    </source>
</evidence>
<evidence type="ECO:0000256" key="3">
    <source>
        <dbReference type="ARBA" id="ARBA00022679"/>
    </source>
</evidence>
<name>A0ABU2WGW3_9GAMM</name>
<keyword evidence="3 9" id="KW-0808">Transferase</keyword>
<dbReference type="EC" id="2.3.1.241" evidence="9"/>
<evidence type="ECO:0000256" key="1">
    <source>
        <dbReference type="ARBA" id="ARBA00022475"/>
    </source>
</evidence>
<dbReference type="PIRSF" id="PIRSF026649">
    <property type="entry name" value="MsbB"/>
    <property type="match status" value="1"/>
</dbReference>
<keyword evidence="2 9" id="KW-0997">Cell inner membrane</keyword>
<reference evidence="10 11" key="1">
    <citation type="submission" date="2023-09" db="EMBL/GenBank/DDBJ databases">
        <authorList>
            <person name="Rey-Velasco X."/>
        </authorList>
    </citation>
    <scope>NUCLEOTIDE SEQUENCE [LARGE SCALE GENOMIC DNA]</scope>
    <source>
        <strain evidence="10 11">W345</strain>
    </source>
</reference>
<dbReference type="CDD" id="cd07984">
    <property type="entry name" value="LPLAT_LABLAT-like"/>
    <property type="match status" value="1"/>
</dbReference>
<comment type="function">
    <text evidence="9">Catalyzes the transfer of an acyl chain from an acyl-[acyl-carrier-protein] (ACP) to a Kdo(2)-lipid IV(A) to form a Kdo(2)-(acyl)-lipid IV(A).</text>
</comment>